<protein>
    <submittedName>
        <fullName evidence="2">Protein argonaute 18-like</fullName>
    </submittedName>
</protein>
<accession>A0A3L6T634</accession>
<evidence type="ECO:0000256" key="1">
    <source>
        <dbReference type="SAM" id="MobiDB-lite"/>
    </source>
</evidence>
<gene>
    <name evidence="2" type="ORF">C2845_PM03G06470</name>
</gene>
<dbReference type="STRING" id="4540.A0A3L6T634"/>
<evidence type="ECO:0000313" key="2">
    <source>
        <dbReference type="EMBL" id="RLN33632.1"/>
    </source>
</evidence>
<dbReference type="InterPro" id="IPR036397">
    <property type="entry name" value="RNaseH_sf"/>
</dbReference>
<organism evidence="2 3">
    <name type="scientific">Panicum miliaceum</name>
    <name type="common">Proso millet</name>
    <name type="synonym">Broomcorn millet</name>
    <dbReference type="NCBI Taxonomy" id="4540"/>
    <lineage>
        <taxon>Eukaryota</taxon>
        <taxon>Viridiplantae</taxon>
        <taxon>Streptophyta</taxon>
        <taxon>Embryophyta</taxon>
        <taxon>Tracheophyta</taxon>
        <taxon>Spermatophyta</taxon>
        <taxon>Magnoliopsida</taxon>
        <taxon>Liliopsida</taxon>
        <taxon>Poales</taxon>
        <taxon>Poaceae</taxon>
        <taxon>PACMAD clade</taxon>
        <taxon>Panicoideae</taxon>
        <taxon>Panicodae</taxon>
        <taxon>Paniceae</taxon>
        <taxon>Panicinae</taxon>
        <taxon>Panicum</taxon>
        <taxon>Panicum sect. Panicum</taxon>
    </lineage>
</organism>
<dbReference type="EMBL" id="PQIB02000002">
    <property type="protein sequence ID" value="RLN33632.1"/>
    <property type="molecule type" value="Genomic_DNA"/>
</dbReference>
<proteinExistence type="predicted"/>
<dbReference type="Gene3D" id="3.30.420.10">
    <property type="entry name" value="Ribonuclease H-like superfamily/Ribonuclease H"/>
    <property type="match status" value="1"/>
</dbReference>
<name>A0A3L6T634_PANMI</name>
<evidence type="ECO:0000313" key="3">
    <source>
        <dbReference type="Proteomes" id="UP000275267"/>
    </source>
</evidence>
<dbReference type="GO" id="GO:0003676">
    <property type="term" value="F:nucleic acid binding"/>
    <property type="evidence" value="ECO:0007669"/>
    <property type="project" value="InterPro"/>
</dbReference>
<comment type="caution">
    <text evidence="2">The sequence shown here is derived from an EMBL/GenBank/DDBJ whole genome shotgun (WGS) entry which is preliminary data.</text>
</comment>
<sequence>MAAHFLPASYAGSFDGDSRLLDADWPHVGRVQDKDLGRISACSKAPPAYYAHKLAFRARFYVNQGSDASSSSAPAAGPFALPEIKDELKSGPEPRGDTGGVDRRVGAGFVDAEEGRRRGARAEQLGPGERGVERAGGFGVEGELGEAGPEAVPTAPEQACPGGGAGAAEADEDLEEQVVGQGADAVHDLDAPAPAPASRAVANPPGAAAFLLSVTLKATAF</sequence>
<feature type="region of interest" description="Disordered" evidence="1">
    <location>
        <begin position="109"/>
        <end position="180"/>
    </location>
</feature>
<dbReference type="AlphaFoldDB" id="A0A3L6T634"/>
<feature type="region of interest" description="Disordered" evidence="1">
    <location>
        <begin position="85"/>
        <end position="104"/>
    </location>
</feature>
<keyword evidence="3" id="KW-1185">Reference proteome</keyword>
<reference evidence="3" key="1">
    <citation type="journal article" date="2019" name="Nat. Commun.">
        <title>The genome of broomcorn millet.</title>
        <authorList>
            <person name="Zou C."/>
            <person name="Miki D."/>
            <person name="Li D."/>
            <person name="Tang Q."/>
            <person name="Xiao L."/>
            <person name="Rajput S."/>
            <person name="Deng P."/>
            <person name="Jia W."/>
            <person name="Huang R."/>
            <person name="Zhang M."/>
            <person name="Sun Y."/>
            <person name="Hu J."/>
            <person name="Fu X."/>
            <person name="Schnable P.S."/>
            <person name="Li F."/>
            <person name="Zhang H."/>
            <person name="Feng B."/>
            <person name="Zhu X."/>
            <person name="Liu R."/>
            <person name="Schnable J.C."/>
            <person name="Zhu J.-K."/>
            <person name="Zhang H."/>
        </authorList>
    </citation>
    <scope>NUCLEOTIDE SEQUENCE [LARGE SCALE GENOMIC DNA]</scope>
</reference>
<dbReference type="Proteomes" id="UP000275267">
    <property type="component" value="Unassembled WGS sequence"/>
</dbReference>